<dbReference type="CDD" id="cd02042">
    <property type="entry name" value="ParAB_family"/>
    <property type="match status" value="1"/>
</dbReference>
<keyword evidence="3" id="KW-1185">Reference proteome</keyword>
<evidence type="ECO:0000313" key="2">
    <source>
        <dbReference type="EMBL" id="MES1929138.1"/>
    </source>
</evidence>
<dbReference type="PANTHER" id="PTHR13696">
    <property type="entry name" value="P-LOOP CONTAINING NUCLEOSIDE TRIPHOSPHATE HYDROLASE"/>
    <property type="match status" value="1"/>
</dbReference>
<feature type="domain" description="AAA" evidence="1">
    <location>
        <begin position="3"/>
        <end position="177"/>
    </location>
</feature>
<name>A0ABV2B166_9GAMM</name>
<dbReference type="SUPFAM" id="SSF52540">
    <property type="entry name" value="P-loop containing nucleoside triphosphate hydrolases"/>
    <property type="match status" value="1"/>
</dbReference>
<evidence type="ECO:0000313" key="3">
    <source>
        <dbReference type="Proteomes" id="UP001460888"/>
    </source>
</evidence>
<accession>A0ABV2B166</accession>
<reference evidence="2 3" key="1">
    <citation type="submission" date="2013-03" db="EMBL/GenBank/DDBJ databases">
        <title>Salinisphaera dokdonensis CL-ES53 Genome Sequencing.</title>
        <authorList>
            <person name="Li C."/>
            <person name="Lai Q."/>
            <person name="Shao Z."/>
        </authorList>
    </citation>
    <scope>NUCLEOTIDE SEQUENCE [LARGE SCALE GENOMIC DNA]</scope>
    <source>
        <strain evidence="2 3">CL-ES53</strain>
    </source>
</reference>
<gene>
    <name evidence="2" type="ORF">SADO_07777</name>
</gene>
<protein>
    <submittedName>
        <fullName evidence="2">Chromosome segregation ATPase</fullName>
    </submittedName>
</protein>
<sequence length="282" mass="29969">MSNIIAIANQKGGVGKTTTSINLAAALAEAEQRVLLVDMDAQGNATMGVGVDKNALDATVCDFLLGDKGVSEALQVVLDGEFYLLGANGDMTAAEVGLRDRKNGRLALKKALAEISESFDYVVIDCPPALSMLTVNALAAARGVIIPMQCEYYALEGLSDLLETIESVRKMMNPDLIIEGVLRTMYDARNRLTGDVSAQLTDYFGSAVYNTVIPRNVRLAEAPSHGVPIMQYDNAASGAAAYRALAAEILGRDDSEIIGAPHKGARRAVSSLFGRRKRQSGS</sequence>
<organism evidence="2 3">
    <name type="scientific">Salinisphaera dokdonensis CL-ES53</name>
    <dbReference type="NCBI Taxonomy" id="1304272"/>
    <lineage>
        <taxon>Bacteria</taxon>
        <taxon>Pseudomonadati</taxon>
        <taxon>Pseudomonadota</taxon>
        <taxon>Gammaproteobacteria</taxon>
        <taxon>Salinisphaerales</taxon>
        <taxon>Salinisphaeraceae</taxon>
        <taxon>Salinisphaera</taxon>
    </lineage>
</organism>
<dbReference type="InterPro" id="IPR025669">
    <property type="entry name" value="AAA_dom"/>
</dbReference>
<comment type="caution">
    <text evidence="2">The sequence shown here is derived from an EMBL/GenBank/DDBJ whole genome shotgun (WGS) entry which is preliminary data.</text>
</comment>
<dbReference type="Gene3D" id="3.40.50.300">
    <property type="entry name" value="P-loop containing nucleotide triphosphate hydrolases"/>
    <property type="match status" value="1"/>
</dbReference>
<dbReference type="RefSeq" id="WP_353110633.1">
    <property type="nucleotide sequence ID" value="NZ_APND01000002.1"/>
</dbReference>
<dbReference type="EMBL" id="APND01000002">
    <property type="protein sequence ID" value="MES1929138.1"/>
    <property type="molecule type" value="Genomic_DNA"/>
</dbReference>
<dbReference type="InterPro" id="IPR027417">
    <property type="entry name" value="P-loop_NTPase"/>
</dbReference>
<evidence type="ECO:0000259" key="1">
    <source>
        <dbReference type="Pfam" id="PF13614"/>
    </source>
</evidence>
<dbReference type="PANTHER" id="PTHR13696:SF52">
    <property type="entry name" value="PARA FAMILY PROTEIN CT_582"/>
    <property type="match status" value="1"/>
</dbReference>
<dbReference type="Proteomes" id="UP001460888">
    <property type="component" value="Unassembled WGS sequence"/>
</dbReference>
<dbReference type="InterPro" id="IPR050678">
    <property type="entry name" value="DNA_Partitioning_ATPase"/>
</dbReference>
<dbReference type="Pfam" id="PF13614">
    <property type="entry name" value="AAA_31"/>
    <property type="match status" value="1"/>
</dbReference>
<proteinExistence type="predicted"/>